<dbReference type="Proteomes" id="UP000001660">
    <property type="component" value="Chromosome"/>
</dbReference>
<proteinExistence type="inferred from homology"/>
<sequence length="200" mass="22710">MIKRLVDIAGASLGLLLFSPLFLILAALVKLDSSGPVLFRQERIGRGFTPFLIYKFRTMAADRANEGLCITSRNDARITRVGRWLRATKLDELPQLLNVLIGDMSLVGPRPEVRRYVELFRSEYEQLLSIRPGMTDLASLKYHDEGDVLAQVEDPEAEYVTRILPDKIELGNLYLRRASLLFDLSLILKTVLRLVRPAKK</sequence>
<organism evidence="3 4">
    <name type="scientific">Nitrospira defluvii</name>
    <dbReference type="NCBI Taxonomy" id="330214"/>
    <lineage>
        <taxon>Bacteria</taxon>
        <taxon>Pseudomonadati</taxon>
        <taxon>Nitrospirota</taxon>
        <taxon>Nitrospiria</taxon>
        <taxon>Nitrospirales</taxon>
        <taxon>Nitrospiraceae</taxon>
        <taxon>Nitrospira</taxon>
    </lineage>
</organism>
<dbReference type="eggNOG" id="COG2148">
    <property type="taxonomic scope" value="Bacteria"/>
</dbReference>
<dbReference type="OrthoDB" id="9795351at2"/>
<dbReference type="STRING" id="330214.NIDE0886"/>
<dbReference type="HOGENOM" id="CLU_024920_1_2_0"/>
<dbReference type="AlphaFoldDB" id="D8PBP2"/>
<reference evidence="3 4" key="1">
    <citation type="journal article" date="2010" name="Proc. Natl. Acad. Sci. U.S.A.">
        <title>A Nitrospira metagenome illuminates the physiology and evolution of globally important nitrite-oxidizing bacteria.</title>
        <authorList>
            <person name="Lucker S."/>
            <person name="Wagner M."/>
            <person name="Maixner F."/>
            <person name="Pelletier E."/>
            <person name="Koch H."/>
            <person name="Vacherie B."/>
            <person name="Rattei T."/>
            <person name="Sinninghe Damste J."/>
            <person name="Spieck E."/>
            <person name="Le Paslier D."/>
            <person name="Daims H."/>
        </authorList>
    </citation>
    <scope>NUCLEOTIDE SEQUENCE [LARGE SCALE GENOMIC DNA]</scope>
</reference>
<dbReference type="PANTHER" id="PTHR30576">
    <property type="entry name" value="COLANIC BIOSYNTHESIS UDP-GLUCOSE LIPID CARRIER TRANSFERASE"/>
    <property type="match status" value="1"/>
</dbReference>
<evidence type="ECO:0000256" key="1">
    <source>
        <dbReference type="ARBA" id="ARBA00006464"/>
    </source>
</evidence>
<protein>
    <submittedName>
        <fullName evidence="3">Exopolysaccharide production protein ExoY</fullName>
        <ecNumber evidence="3">2.7.8.-</ecNumber>
    </submittedName>
</protein>
<keyword evidence="4" id="KW-1185">Reference proteome</keyword>
<evidence type="ECO:0000313" key="3">
    <source>
        <dbReference type="EMBL" id="CBK40651.1"/>
    </source>
</evidence>
<evidence type="ECO:0000259" key="2">
    <source>
        <dbReference type="Pfam" id="PF02397"/>
    </source>
</evidence>
<dbReference type="PANTHER" id="PTHR30576:SF20">
    <property type="entry name" value="QUINOVOSAMINEPHOSPHOTRANSFERAE-RELATED"/>
    <property type="match status" value="1"/>
</dbReference>
<accession>D8PBP2</accession>
<name>D8PBP2_9BACT</name>
<dbReference type="KEGG" id="nde:NIDE0886"/>
<dbReference type="EC" id="2.7.8.-" evidence="3"/>
<gene>
    <name evidence="3" type="primary">exoY</name>
    <name evidence="3" type="ORF">NIDE0886</name>
</gene>
<dbReference type="GO" id="GO:0016780">
    <property type="term" value="F:phosphotransferase activity, for other substituted phosphate groups"/>
    <property type="evidence" value="ECO:0007669"/>
    <property type="project" value="TreeGrafter"/>
</dbReference>
<evidence type="ECO:0000313" key="4">
    <source>
        <dbReference type="Proteomes" id="UP000001660"/>
    </source>
</evidence>
<keyword evidence="3" id="KW-0808">Transferase</keyword>
<dbReference type="InterPro" id="IPR003362">
    <property type="entry name" value="Bact_transf"/>
</dbReference>
<comment type="similarity">
    <text evidence="1">Belongs to the bacterial sugar transferase family.</text>
</comment>
<dbReference type="EMBL" id="FP929003">
    <property type="protein sequence ID" value="CBK40651.1"/>
    <property type="molecule type" value="Genomic_DNA"/>
</dbReference>
<feature type="domain" description="Bacterial sugar transferase" evidence="2">
    <location>
        <begin position="3"/>
        <end position="195"/>
    </location>
</feature>
<dbReference type="Pfam" id="PF02397">
    <property type="entry name" value="Bac_transf"/>
    <property type="match status" value="1"/>
</dbReference>